<accession>A0AAI8H809</accession>
<dbReference type="AlphaFoldDB" id="A0AAI8H809"/>
<dbReference type="Proteomes" id="UP000230889">
    <property type="component" value="Chromosome 2"/>
</dbReference>
<gene>
    <name evidence="1" type="ORF">CS875_14275</name>
</gene>
<protein>
    <submittedName>
        <fullName evidence="1">Uncharacterized protein</fullName>
    </submittedName>
</protein>
<name>A0AAI8H809_BRUSS</name>
<reference evidence="1 2" key="1">
    <citation type="submission" date="2017-10" db="EMBL/GenBank/DDBJ databases">
        <title>First isolation and characterization of Brucella suis from yak.</title>
        <authorList>
            <person name="Yang X."/>
            <person name="Wang N."/>
            <person name="Cao X."/>
            <person name="Bie P."/>
            <person name="Wang J."/>
            <person name="Lyu Y."/>
            <person name="Wu Q."/>
        </authorList>
    </citation>
    <scope>NUCLEOTIDE SEQUENCE [LARGE SCALE GENOMIC DNA]</scope>
    <source>
        <strain evidence="1 2">QH05</strain>
    </source>
</reference>
<organism evidence="1 2">
    <name type="scientific">Brucella suis</name>
    <dbReference type="NCBI Taxonomy" id="29461"/>
    <lineage>
        <taxon>Bacteria</taxon>
        <taxon>Pseudomonadati</taxon>
        <taxon>Pseudomonadota</taxon>
        <taxon>Alphaproteobacteria</taxon>
        <taxon>Hyphomicrobiales</taxon>
        <taxon>Brucellaceae</taxon>
        <taxon>Brucella/Ochrobactrum group</taxon>
        <taxon>Brucella</taxon>
    </lineage>
</organism>
<evidence type="ECO:0000313" key="2">
    <source>
        <dbReference type="Proteomes" id="UP000230889"/>
    </source>
</evidence>
<evidence type="ECO:0000313" key="1">
    <source>
        <dbReference type="EMBL" id="ATQ53797.1"/>
    </source>
</evidence>
<proteinExistence type="predicted"/>
<dbReference type="EMBL" id="CP024421">
    <property type="protein sequence ID" value="ATQ53797.1"/>
    <property type="molecule type" value="Genomic_DNA"/>
</dbReference>
<sequence>MRRLHLRSVPGSSLGGAHVMPVIQCDCFSIPVWNIRKSACALENHSRVAPIVAMPDRCDVEATREGVVSRSKPKHLH</sequence>